<dbReference type="AlphaFoldDB" id="A0A1M5NRY0"/>
<proteinExistence type="predicted"/>
<keyword evidence="2" id="KW-1185">Reference proteome</keyword>
<evidence type="ECO:0000313" key="1">
    <source>
        <dbReference type="EMBL" id="SHG92364.1"/>
    </source>
</evidence>
<sequence length="162" mass="19117">MKKNKFLLVVLGILIFLAAANLVMGQEKKEEADDKEDDYTKYDYKFVGESEHWEGEYYLEGEVVWYEDDEYKMQRQYWYEDAGQIRYKGELTELDSLKKIQIEVGSTTSTMTFDEEEGPGREIFTFGNQVDDVIDYPEEPMQVQVTWDGETEVIKLVREDIE</sequence>
<reference evidence="1 2" key="1">
    <citation type="submission" date="2016-11" db="EMBL/GenBank/DDBJ databases">
        <authorList>
            <person name="Jaros S."/>
            <person name="Januszkiewicz K."/>
            <person name="Wedrychowicz H."/>
        </authorList>
    </citation>
    <scope>NUCLEOTIDE SEQUENCE [LARGE SCALE GENOMIC DNA]</scope>
    <source>
        <strain evidence="1 2">IBRC-M 10683</strain>
    </source>
</reference>
<protein>
    <submittedName>
        <fullName evidence="1">Uncharacterized protein</fullName>
    </submittedName>
</protein>
<name>A0A1M5NRY0_9BACI</name>
<organism evidence="1 2">
    <name type="scientific">Ornithinibacillus halophilus</name>
    <dbReference type="NCBI Taxonomy" id="930117"/>
    <lineage>
        <taxon>Bacteria</taxon>
        <taxon>Bacillati</taxon>
        <taxon>Bacillota</taxon>
        <taxon>Bacilli</taxon>
        <taxon>Bacillales</taxon>
        <taxon>Bacillaceae</taxon>
        <taxon>Ornithinibacillus</taxon>
    </lineage>
</organism>
<dbReference type="EMBL" id="FQVW01000088">
    <property type="protein sequence ID" value="SHG92364.1"/>
    <property type="molecule type" value="Genomic_DNA"/>
</dbReference>
<dbReference type="OrthoDB" id="1910713at2"/>
<evidence type="ECO:0000313" key="2">
    <source>
        <dbReference type="Proteomes" id="UP000183988"/>
    </source>
</evidence>
<dbReference type="Proteomes" id="UP000183988">
    <property type="component" value="Unassembled WGS sequence"/>
</dbReference>
<gene>
    <name evidence="1" type="ORF">SAMN05216225_10887</name>
</gene>
<dbReference type="STRING" id="930117.SAMN05216225_10887"/>
<dbReference type="RefSeq" id="WP_072892125.1">
    <property type="nucleotide sequence ID" value="NZ_FQVW01000088.1"/>
</dbReference>
<accession>A0A1M5NRY0</accession>